<accession>A0A1I7TTZ7</accession>
<dbReference type="GO" id="GO:0110031">
    <property type="term" value="P:negative regulation of G2/MI transition of meiotic cell cycle"/>
    <property type="evidence" value="ECO:0007669"/>
    <property type="project" value="TreeGrafter"/>
</dbReference>
<organism evidence="14 15">
    <name type="scientific">Caenorhabditis tropicalis</name>
    <dbReference type="NCBI Taxonomy" id="1561998"/>
    <lineage>
        <taxon>Eukaryota</taxon>
        <taxon>Metazoa</taxon>
        <taxon>Ecdysozoa</taxon>
        <taxon>Nematoda</taxon>
        <taxon>Chromadorea</taxon>
        <taxon>Rhabditida</taxon>
        <taxon>Rhabditina</taxon>
        <taxon>Rhabditomorpha</taxon>
        <taxon>Rhabditoidea</taxon>
        <taxon>Rhabditidae</taxon>
        <taxon>Peloderinae</taxon>
        <taxon>Caenorhabditis</taxon>
    </lineage>
</organism>
<dbReference type="PROSITE" id="PS50011">
    <property type="entry name" value="PROTEIN_KINASE_DOM"/>
    <property type="match status" value="1"/>
</dbReference>
<evidence type="ECO:0000313" key="15">
    <source>
        <dbReference type="WBParaSite" id="Csp11.Scaffold629.g11764.t1"/>
    </source>
</evidence>
<evidence type="ECO:0000256" key="9">
    <source>
        <dbReference type="ARBA" id="ARBA00023306"/>
    </source>
</evidence>
<keyword evidence="4" id="KW-0479">Metal-binding</keyword>
<protein>
    <recommendedName>
        <fullName evidence="1">non-specific serine/threonine protein kinase</fullName>
        <ecNumber evidence="1">2.7.11.1</ecNumber>
    </recommendedName>
</protein>
<dbReference type="PANTHER" id="PTHR11042">
    <property type="entry name" value="EUKARYOTIC TRANSLATION INITIATION FACTOR 2-ALPHA KINASE EIF2-ALPHA KINASE -RELATED"/>
    <property type="match status" value="1"/>
</dbReference>
<evidence type="ECO:0000313" key="14">
    <source>
        <dbReference type="Proteomes" id="UP000095282"/>
    </source>
</evidence>
<evidence type="ECO:0000259" key="13">
    <source>
        <dbReference type="PROSITE" id="PS50011"/>
    </source>
</evidence>
<keyword evidence="14" id="KW-1185">Reference proteome</keyword>
<dbReference type="GO" id="GO:0005634">
    <property type="term" value="C:nucleus"/>
    <property type="evidence" value="ECO:0007669"/>
    <property type="project" value="TreeGrafter"/>
</dbReference>
<evidence type="ECO:0000256" key="4">
    <source>
        <dbReference type="ARBA" id="ARBA00022723"/>
    </source>
</evidence>
<evidence type="ECO:0000256" key="6">
    <source>
        <dbReference type="ARBA" id="ARBA00022777"/>
    </source>
</evidence>
<dbReference type="GO" id="GO:0051321">
    <property type="term" value="P:meiotic cell cycle"/>
    <property type="evidence" value="ECO:0007669"/>
    <property type="project" value="TreeGrafter"/>
</dbReference>
<comment type="catalytic activity">
    <reaction evidence="10">
        <text>L-threonyl-[protein] + ATP = O-phospho-L-threonyl-[protein] + ADP + H(+)</text>
        <dbReference type="Rhea" id="RHEA:46608"/>
        <dbReference type="Rhea" id="RHEA-COMP:11060"/>
        <dbReference type="Rhea" id="RHEA-COMP:11605"/>
        <dbReference type="ChEBI" id="CHEBI:15378"/>
        <dbReference type="ChEBI" id="CHEBI:30013"/>
        <dbReference type="ChEBI" id="CHEBI:30616"/>
        <dbReference type="ChEBI" id="CHEBI:61977"/>
        <dbReference type="ChEBI" id="CHEBI:456216"/>
        <dbReference type="EC" id="2.7.11.1"/>
    </reaction>
</comment>
<dbReference type="InterPro" id="IPR050339">
    <property type="entry name" value="CC_SR_Kinase"/>
</dbReference>
<feature type="region of interest" description="Disordered" evidence="12">
    <location>
        <begin position="438"/>
        <end position="460"/>
    </location>
</feature>
<dbReference type="InterPro" id="IPR011009">
    <property type="entry name" value="Kinase-like_dom_sf"/>
</dbReference>
<evidence type="ECO:0000256" key="11">
    <source>
        <dbReference type="ARBA" id="ARBA00048679"/>
    </source>
</evidence>
<dbReference type="Gene3D" id="3.30.200.20">
    <property type="entry name" value="Phosphorylase Kinase, domain 1"/>
    <property type="match status" value="1"/>
</dbReference>
<evidence type="ECO:0000256" key="1">
    <source>
        <dbReference type="ARBA" id="ARBA00012513"/>
    </source>
</evidence>
<dbReference type="InterPro" id="IPR000719">
    <property type="entry name" value="Prot_kinase_dom"/>
</dbReference>
<evidence type="ECO:0000256" key="8">
    <source>
        <dbReference type="ARBA" id="ARBA00022842"/>
    </source>
</evidence>
<dbReference type="STRING" id="1561998.A0A1I7TTZ7"/>
<keyword evidence="3" id="KW-0808">Transferase</keyword>
<feature type="region of interest" description="Disordered" evidence="12">
    <location>
        <begin position="375"/>
        <end position="412"/>
    </location>
</feature>
<dbReference type="GO" id="GO:0046872">
    <property type="term" value="F:metal ion binding"/>
    <property type="evidence" value="ECO:0007669"/>
    <property type="project" value="UniProtKB-KW"/>
</dbReference>
<dbReference type="eggNOG" id="KOG0601">
    <property type="taxonomic scope" value="Eukaryota"/>
</dbReference>
<dbReference type="Proteomes" id="UP000095282">
    <property type="component" value="Unplaced"/>
</dbReference>
<feature type="compositionally biased region" description="Polar residues" evidence="12">
    <location>
        <begin position="383"/>
        <end position="406"/>
    </location>
</feature>
<evidence type="ECO:0000256" key="3">
    <source>
        <dbReference type="ARBA" id="ARBA00022679"/>
    </source>
</evidence>
<evidence type="ECO:0000256" key="10">
    <source>
        <dbReference type="ARBA" id="ARBA00047899"/>
    </source>
</evidence>
<evidence type="ECO:0000256" key="7">
    <source>
        <dbReference type="ARBA" id="ARBA00022840"/>
    </source>
</evidence>
<dbReference type="Gene3D" id="1.10.510.10">
    <property type="entry name" value="Transferase(Phosphotransferase) domain 1"/>
    <property type="match status" value="1"/>
</dbReference>
<dbReference type="GO" id="GO:0005524">
    <property type="term" value="F:ATP binding"/>
    <property type="evidence" value="ECO:0007669"/>
    <property type="project" value="UniProtKB-KW"/>
</dbReference>
<dbReference type="GO" id="GO:0005737">
    <property type="term" value="C:cytoplasm"/>
    <property type="evidence" value="ECO:0007669"/>
    <property type="project" value="TreeGrafter"/>
</dbReference>
<reference evidence="15" key="1">
    <citation type="submission" date="2016-11" db="UniProtKB">
        <authorList>
            <consortium name="WormBaseParasite"/>
        </authorList>
    </citation>
    <scope>IDENTIFICATION</scope>
</reference>
<evidence type="ECO:0000256" key="12">
    <source>
        <dbReference type="SAM" id="MobiDB-lite"/>
    </source>
</evidence>
<keyword evidence="2" id="KW-0723">Serine/threonine-protein kinase</keyword>
<keyword evidence="6" id="KW-0418">Kinase</keyword>
<dbReference type="SUPFAM" id="SSF56112">
    <property type="entry name" value="Protein kinase-like (PK-like)"/>
    <property type="match status" value="1"/>
</dbReference>
<dbReference type="AlphaFoldDB" id="A0A1I7TTZ7"/>
<dbReference type="PANTHER" id="PTHR11042:SF183">
    <property type="entry name" value="MEMBRANE-ASSOCIATED TYROSINE- AND THREONINE-SPECIFIC CDC2-INHIBITORY KINASE"/>
    <property type="match status" value="1"/>
</dbReference>
<keyword evidence="5" id="KW-0547">Nucleotide-binding</keyword>
<dbReference type="SMART" id="SM00220">
    <property type="entry name" value="S_TKc"/>
    <property type="match status" value="1"/>
</dbReference>
<feature type="compositionally biased region" description="Basic residues" evidence="12">
    <location>
        <begin position="451"/>
        <end position="460"/>
    </location>
</feature>
<proteinExistence type="predicted"/>
<keyword evidence="8" id="KW-0460">Magnesium</keyword>
<comment type="catalytic activity">
    <reaction evidence="11">
        <text>L-seryl-[protein] + ATP = O-phospho-L-seryl-[protein] + ADP + H(+)</text>
        <dbReference type="Rhea" id="RHEA:17989"/>
        <dbReference type="Rhea" id="RHEA-COMP:9863"/>
        <dbReference type="Rhea" id="RHEA-COMP:11604"/>
        <dbReference type="ChEBI" id="CHEBI:15378"/>
        <dbReference type="ChEBI" id="CHEBI:29999"/>
        <dbReference type="ChEBI" id="CHEBI:30616"/>
        <dbReference type="ChEBI" id="CHEBI:83421"/>
        <dbReference type="ChEBI" id="CHEBI:456216"/>
        <dbReference type="EC" id="2.7.11.1"/>
    </reaction>
</comment>
<feature type="domain" description="Protein kinase" evidence="13">
    <location>
        <begin position="108"/>
        <end position="350"/>
    </location>
</feature>
<sequence>MPFFTEVVISIWAFCSILGYHVLRRAIGMKAAPEGDDEGKLETKAEREERIVSTVPLSMKSPIRRRSSLRNSKGPREEAMRITLDGLSPLTSEFYTPSNPLGFLLQAFKDVVKIGSGGLGDVFSGISREDGKKYAIKMHKKSIVERNVEKYKEAETFLSIPPHQNLLKFYGAWRDNGHVYIQTELCRMDLSVFSKQKLSGETLWTMFLELLAGLNHLHSNGWIHNDLKTENILISMDGRLRIGDIGLSTRFDEGMAVDGDGRYLAREVLTDKRTSMASDVFSLGIILLELATNIFLPENGSSWHQIRNGKIPERFFKGVAGELKGLILQMIHSNPDARPTCKELMEHPIIEEKRRGKTISLPSLAERPSGCSCFTPVRRTESESSPPRKTMRISTDSSTPTRSQGLRGNGIRMRPLDFCEGASSTPCSSSPSNHFSFRLLGFDDPDDTKTTTRRHKKRMS</sequence>
<dbReference type="WBParaSite" id="Csp11.Scaffold629.g11764.t1">
    <property type="protein sequence ID" value="Csp11.Scaffold629.g11764.t1"/>
    <property type="gene ID" value="Csp11.Scaffold629.g11764"/>
</dbReference>
<evidence type="ECO:0000256" key="2">
    <source>
        <dbReference type="ARBA" id="ARBA00022527"/>
    </source>
</evidence>
<keyword evidence="7" id="KW-0067">ATP-binding</keyword>
<dbReference type="Pfam" id="PF00069">
    <property type="entry name" value="Pkinase"/>
    <property type="match status" value="1"/>
</dbReference>
<dbReference type="GO" id="GO:0004674">
    <property type="term" value="F:protein serine/threonine kinase activity"/>
    <property type="evidence" value="ECO:0007669"/>
    <property type="project" value="UniProtKB-KW"/>
</dbReference>
<keyword evidence="9" id="KW-0131">Cell cycle</keyword>
<evidence type="ECO:0000256" key="5">
    <source>
        <dbReference type="ARBA" id="ARBA00022741"/>
    </source>
</evidence>
<dbReference type="EC" id="2.7.11.1" evidence="1"/>
<name>A0A1I7TTZ7_9PELO</name>